<dbReference type="STRING" id="474950.SAMN05421771_3754"/>
<feature type="signal peptide" evidence="1">
    <location>
        <begin position="1"/>
        <end position="20"/>
    </location>
</feature>
<dbReference type="EMBL" id="FOZL01000002">
    <property type="protein sequence ID" value="SFS20666.1"/>
    <property type="molecule type" value="Genomic_DNA"/>
</dbReference>
<proteinExistence type="predicted"/>
<keyword evidence="3" id="KW-1185">Reference proteome</keyword>
<protein>
    <recommendedName>
        <fullName evidence="4">Outer membrane protein W</fullName>
    </recommendedName>
</protein>
<accession>A0A1I6MY79</accession>
<dbReference type="Proteomes" id="UP000199024">
    <property type="component" value="Unassembled WGS sequence"/>
</dbReference>
<evidence type="ECO:0000313" key="2">
    <source>
        <dbReference type="EMBL" id="SFS20666.1"/>
    </source>
</evidence>
<evidence type="ECO:0008006" key="4">
    <source>
        <dbReference type="Google" id="ProtNLM"/>
    </source>
</evidence>
<organism evidence="2 3">
    <name type="scientific">Granulicella pectinivorans</name>
    <dbReference type="NCBI Taxonomy" id="474950"/>
    <lineage>
        <taxon>Bacteria</taxon>
        <taxon>Pseudomonadati</taxon>
        <taxon>Acidobacteriota</taxon>
        <taxon>Terriglobia</taxon>
        <taxon>Terriglobales</taxon>
        <taxon>Acidobacteriaceae</taxon>
        <taxon>Granulicella</taxon>
    </lineage>
</organism>
<reference evidence="2 3" key="1">
    <citation type="submission" date="2016-10" db="EMBL/GenBank/DDBJ databases">
        <authorList>
            <person name="de Groot N.N."/>
        </authorList>
    </citation>
    <scope>NUCLEOTIDE SEQUENCE [LARGE SCALE GENOMIC DNA]</scope>
    <source>
        <strain evidence="2 3">DSM 21001</strain>
    </source>
</reference>
<evidence type="ECO:0000313" key="3">
    <source>
        <dbReference type="Proteomes" id="UP000199024"/>
    </source>
</evidence>
<sequence>MFLKTLFSVVLVSMTMAAAAQEVGQSTSTPGPAPLGSTATITVIPGGQEDRRVPVKEKISSPEVPIRDYPMRPFSKAGVAVKISTMGAGFDVATPLTRTLNLRGSAMFFTFGHDFTTDGIPYNASLDFKGGAVNVDWFPFHGGFHVSPGVYFLKSDLGGTLLVPAGQTFTLNDVDYTSSGVDPIHGNGSLVFPHTVGPSLTVGWGNILPRSGKHWSVPFEIGAAYFGKPSVTLNLAGVACQGVNCSSVATDPDTQKNVKAEQNTLNDDLKALQTYPIVSIGVSYQF</sequence>
<feature type="chain" id="PRO_5011751370" description="Outer membrane protein W" evidence="1">
    <location>
        <begin position="21"/>
        <end position="286"/>
    </location>
</feature>
<name>A0A1I6MY79_9BACT</name>
<keyword evidence="1" id="KW-0732">Signal</keyword>
<dbReference type="AlphaFoldDB" id="A0A1I6MY79"/>
<evidence type="ECO:0000256" key="1">
    <source>
        <dbReference type="SAM" id="SignalP"/>
    </source>
</evidence>
<dbReference type="Gene3D" id="2.40.160.170">
    <property type="match status" value="1"/>
</dbReference>
<gene>
    <name evidence="2" type="ORF">SAMN05421771_3754</name>
</gene>